<keyword evidence="1" id="KW-0732">Signal</keyword>
<dbReference type="Pfam" id="PF03724">
    <property type="entry name" value="META"/>
    <property type="match status" value="1"/>
</dbReference>
<dbReference type="InterPro" id="IPR005184">
    <property type="entry name" value="DUF306_Meta_HslJ"/>
</dbReference>
<reference evidence="4" key="2">
    <citation type="submission" date="2016-06" db="EMBL/GenBank/DDBJ databases">
        <authorList>
            <person name="Nicholson A.C."/>
        </authorList>
    </citation>
    <scope>NUCLEOTIDE SEQUENCE [LARGE SCALE GENOMIC DNA]</scope>
    <source>
        <strain evidence="4">E6809</strain>
    </source>
</reference>
<feature type="domain" description="DUF306" evidence="2">
    <location>
        <begin position="32"/>
        <end position="137"/>
    </location>
</feature>
<evidence type="ECO:0000313" key="5">
    <source>
        <dbReference type="Proteomes" id="UP000189738"/>
    </source>
</evidence>
<dbReference type="InterPro" id="IPR038670">
    <property type="entry name" value="HslJ-like_sf"/>
</dbReference>
<dbReference type="Proteomes" id="UP000189738">
    <property type="component" value="Chromosome"/>
</dbReference>
<evidence type="ECO:0000256" key="1">
    <source>
        <dbReference type="SAM" id="SignalP"/>
    </source>
</evidence>
<gene>
    <name evidence="3" type="ORF">AYC66_05000</name>
    <name evidence="4" type="ORF">BAY09_18460</name>
</gene>
<name>A0A1T3E571_9FLAO</name>
<dbReference type="AlphaFoldDB" id="A0A1T3E571"/>
<dbReference type="Gene3D" id="2.40.128.270">
    <property type="match status" value="1"/>
</dbReference>
<evidence type="ECO:0000313" key="4">
    <source>
        <dbReference type="EMBL" id="OPB50762.1"/>
    </source>
</evidence>
<dbReference type="PROSITE" id="PS51257">
    <property type="entry name" value="PROKAR_LIPOPROTEIN"/>
    <property type="match status" value="1"/>
</dbReference>
<dbReference type="EMBL" id="MAHS01000005">
    <property type="protein sequence ID" value="OPB50762.1"/>
    <property type="molecule type" value="Genomic_DNA"/>
</dbReference>
<feature type="signal peptide" evidence="1">
    <location>
        <begin position="1"/>
        <end position="21"/>
    </location>
</feature>
<evidence type="ECO:0000259" key="2">
    <source>
        <dbReference type="Pfam" id="PF03724"/>
    </source>
</evidence>
<dbReference type="RefSeq" id="WP_078412172.1">
    <property type="nucleotide sequence ID" value="NZ_BQKS01000020.1"/>
</dbReference>
<sequence length="145" mass="16517">MKRILTIIGLMLITMSITGCAVTQKEMSTNLKRKWMLISMKEFSKDELMHAKASLDLASKEGPNSNYSAFMGCNNLRFQINEINGNKISVSGFSGTKMFCPNHLDLENQFIALFPTMKFYSIEGHFLTLRNRDGEEMKFVAADWD</sequence>
<organism evidence="4">
    <name type="scientific">Elizabethkingia anophelis</name>
    <dbReference type="NCBI Taxonomy" id="1117645"/>
    <lineage>
        <taxon>Bacteria</taxon>
        <taxon>Pseudomonadati</taxon>
        <taxon>Bacteroidota</taxon>
        <taxon>Flavobacteriia</taxon>
        <taxon>Flavobacteriales</taxon>
        <taxon>Weeksellaceae</taxon>
        <taxon>Elizabethkingia</taxon>
    </lineage>
</organism>
<protein>
    <submittedName>
        <fullName evidence="4">Heat-shock protein</fullName>
    </submittedName>
</protein>
<feature type="chain" id="PRO_5014546592" evidence="1">
    <location>
        <begin position="22"/>
        <end position="145"/>
    </location>
</feature>
<accession>A0A1T3E571</accession>
<proteinExistence type="predicted"/>
<reference evidence="3 5" key="1">
    <citation type="submission" date="2016-02" db="EMBL/GenBank/DDBJ databases">
        <authorList>
            <person name="Nicholson A.C."/>
            <person name="Humrighouse B.W."/>
            <person name="Loparev V."/>
            <person name="Emery B."/>
            <person name="Graziano J."/>
            <person name="McQuiston J.R."/>
        </authorList>
    </citation>
    <scope>NUCLEOTIDE SEQUENCE [LARGE SCALE GENOMIC DNA]</scope>
    <source>
        <strain evidence="3 5">E6809</strain>
    </source>
</reference>
<dbReference type="EMBL" id="CP014339">
    <property type="protein sequence ID" value="AQX50071.1"/>
    <property type="molecule type" value="Genomic_DNA"/>
</dbReference>
<evidence type="ECO:0000313" key="3">
    <source>
        <dbReference type="EMBL" id="AQX50071.1"/>
    </source>
</evidence>